<dbReference type="Pfam" id="PF04851">
    <property type="entry name" value="ResIII"/>
    <property type="match status" value="1"/>
</dbReference>
<feature type="domain" description="Helicase ATP-binding" evidence="1">
    <location>
        <begin position="175"/>
        <end position="365"/>
    </location>
</feature>
<dbReference type="Gene3D" id="3.90.1570.30">
    <property type="match status" value="1"/>
</dbReference>
<dbReference type="Pfam" id="PF08463">
    <property type="entry name" value="EcoEI_R_C"/>
    <property type="match status" value="1"/>
</dbReference>
<protein>
    <submittedName>
        <fullName evidence="2">DEAD/DEAH box helicase family protein</fullName>
    </submittedName>
</protein>
<dbReference type="SMART" id="SM00487">
    <property type="entry name" value="DEXDc"/>
    <property type="match status" value="1"/>
</dbReference>
<dbReference type="RefSeq" id="WP_205049965.1">
    <property type="nucleotide sequence ID" value="NZ_JACJKX010000005.1"/>
</dbReference>
<dbReference type="InterPro" id="IPR014001">
    <property type="entry name" value="Helicase_ATP-bd"/>
</dbReference>
<evidence type="ECO:0000313" key="2">
    <source>
        <dbReference type="EMBL" id="MBM6928366.1"/>
    </source>
</evidence>
<dbReference type="Gene3D" id="3.40.50.300">
    <property type="entry name" value="P-loop containing nucleotide triphosphate hydrolases"/>
    <property type="match status" value="2"/>
</dbReference>
<dbReference type="InterPro" id="IPR013670">
    <property type="entry name" value="EcoEI_R_C_dom"/>
</dbReference>
<dbReference type="Proteomes" id="UP000777002">
    <property type="component" value="Unassembled WGS sequence"/>
</dbReference>
<reference evidence="2 3" key="1">
    <citation type="journal article" date="2021" name="Sci. Rep.">
        <title>The distribution of antibiotic resistance genes in chicken gut microbiota commensals.</title>
        <authorList>
            <person name="Juricova H."/>
            <person name="Matiasovicova J."/>
            <person name="Kubasova T."/>
            <person name="Cejkova D."/>
            <person name="Rychlik I."/>
        </authorList>
    </citation>
    <scope>NUCLEOTIDE SEQUENCE [LARGE SCALE GENOMIC DNA]</scope>
    <source>
        <strain evidence="2 3">An562</strain>
    </source>
</reference>
<keyword evidence="2" id="KW-0547">Nucleotide-binding</keyword>
<name>A0ABS2GT65_9BURK</name>
<dbReference type="PROSITE" id="PS51192">
    <property type="entry name" value="HELICASE_ATP_BIND_1"/>
    <property type="match status" value="1"/>
</dbReference>
<dbReference type="InterPro" id="IPR050742">
    <property type="entry name" value="Helicase_Restrict-Modif_Enz"/>
</dbReference>
<keyword evidence="3" id="KW-1185">Reference proteome</keyword>
<dbReference type="CDD" id="cd18032">
    <property type="entry name" value="DEXHc_RE_I_III_res"/>
    <property type="match status" value="1"/>
</dbReference>
<accession>A0ABS2GT65</accession>
<dbReference type="InterPro" id="IPR027417">
    <property type="entry name" value="P-loop_NTPase"/>
</dbReference>
<dbReference type="GO" id="GO:0004386">
    <property type="term" value="F:helicase activity"/>
    <property type="evidence" value="ECO:0007669"/>
    <property type="project" value="UniProtKB-KW"/>
</dbReference>
<keyword evidence="2" id="KW-0067">ATP-binding</keyword>
<dbReference type="PANTHER" id="PTHR47396">
    <property type="entry name" value="TYPE I RESTRICTION ENZYME ECOKI R PROTEIN"/>
    <property type="match status" value="1"/>
</dbReference>
<gene>
    <name evidence="2" type="ORF">H5985_03680</name>
</gene>
<keyword evidence="2" id="KW-0378">Hydrolase</keyword>
<sequence length="915" mass="104447">MPNQSATLLKPEERARIWIDRKLEQSGWKVINRDEYHDGLTAVAIREGLLERHKEADYLMMLNGRACAIIEAKRPEIPLDNEKLIKQAENYTQIIPSTIRTHERPLKLVLLSNGKKIAFKNGHESNPQYRLIDDFPRPKDIARILKLENPYSGLPTLSRQGLRDCQYEAISAFEDSLRNGQKRALMVLATGAGKTYTACLAAYRMLNYCRAKRVLFLVDRTNLGIQAEAEFSKFRRTENGRRFSDNYVVERITRPEISSSSEVVICTIQRLFSVLTGYEDESVQENENTESASQVGHKVEVPAKPRLPRNFFDLIIVDECHRSIYGDWKDVLTYFESAVILGLTATPIKETEEFFNNKIIDYSLEQSIVDGVNVDCRIYFIKSHMSQSGATVNPGERVKTEAKLNQSTETKRAEDEIFFSKGDLGRSVIAPDQYRKILTKYKEDVYTKLYPERKDNERFESLPKTLIFAPSEAHAREVVKIAQEVFEHKDDHFVQQITYSVGDSDKLIRSFRNDKDFRIAVTVTLVATGTDIKPLEVLIFLKDVQSDPLYKQMKGRGVRTISDEKLREVTPNATSKEFFYLIDAVGVTESEKRQPISNSVSQFHISFKDLFEKMAHGNVQDEYLQLLADKLSSLLNRAEPEKIAELKNIVSFELKEFVLKIFEVLKDNSLPPFESIDDDNEERMTLIRPLISNIQARKKIIEIAAGYVKTLVDTLDELDEVGFGEEVIKQAKSATQKFEDFIEKHKDSQEALRIILDAKDVPITKELLQGLDSTIRAEIPGFSTVTWWKYYGLLNPDRVVMLKSSDEAHALTNLIQLVRFAYRSIEKLCSVPSLCAQLFALWCGQVQRVLTDKQKILFNKVARYIAQNGAITTVNVFKNNDPELRRALTKEMGSLVAANDAVIGLSAFLLNRKVA</sequence>
<dbReference type="EMBL" id="JACJKX010000005">
    <property type="protein sequence ID" value="MBM6928366.1"/>
    <property type="molecule type" value="Genomic_DNA"/>
</dbReference>
<proteinExistence type="predicted"/>
<dbReference type="PANTHER" id="PTHR47396:SF1">
    <property type="entry name" value="ATP-DEPENDENT HELICASE IRC3-RELATED"/>
    <property type="match status" value="1"/>
</dbReference>
<dbReference type="SUPFAM" id="SSF52540">
    <property type="entry name" value="P-loop containing nucleoside triphosphate hydrolases"/>
    <property type="match status" value="2"/>
</dbReference>
<dbReference type="InterPro" id="IPR006935">
    <property type="entry name" value="Helicase/UvrB_N"/>
</dbReference>
<organism evidence="2 3">
    <name type="scientific">Parasutterella secunda</name>
    <dbReference type="NCBI Taxonomy" id="626947"/>
    <lineage>
        <taxon>Bacteria</taxon>
        <taxon>Pseudomonadati</taxon>
        <taxon>Pseudomonadota</taxon>
        <taxon>Betaproteobacteria</taxon>
        <taxon>Burkholderiales</taxon>
        <taxon>Sutterellaceae</taxon>
        <taxon>Parasutterella</taxon>
    </lineage>
</organism>
<evidence type="ECO:0000259" key="1">
    <source>
        <dbReference type="PROSITE" id="PS51192"/>
    </source>
</evidence>
<evidence type="ECO:0000313" key="3">
    <source>
        <dbReference type="Proteomes" id="UP000777002"/>
    </source>
</evidence>
<keyword evidence="2" id="KW-0347">Helicase</keyword>
<comment type="caution">
    <text evidence="2">The sequence shown here is derived from an EMBL/GenBank/DDBJ whole genome shotgun (WGS) entry which is preliminary data.</text>
</comment>